<evidence type="ECO:0008006" key="5">
    <source>
        <dbReference type="Google" id="ProtNLM"/>
    </source>
</evidence>
<keyword evidence="1" id="KW-0880">Kelch repeat</keyword>
<name>A0A8J8NRU6_HALGN</name>
<comment type="caution">
    <text evidence="3">The sequence shown here is derived from an EMBL/GenBank/DDBJ whole genome shotgun (WGS) entry which is preliminary data.</text>
</comment>
<dbReference type="SUPFAM" id="SSF117281">
    <property type="entry name" value="Kelch motif"/>
    <property type="match status" value="1"/>
</dbReference>
<organism evidence="3 4">
    <name type="scientific">Halteria grandinella</name>
    <dbReference type="NCBI Taxonomy" id="5974"/>
    <lineage>
        <taxon>Eukaryota</taxon>
        <taxon>Sar</taxon>
        <taxon>Alveolata</taxon>
        <taxon>Ciliophora</taxon>
        <taxon>Intramacronucleata</taxon>
        <taxon>Spirotrichea</taxon>
        <taxon>Stichotrichia</taxon>
        <taxon>Sporadotrichida</taxon>
        <taxon>Halteriidae</taxon>
        <taxon>Halteria</taxon>
    </lineage>
</organism>
<sequence>MEGGAGQVDIQSSNFVATELPNVIEHFLCLLCKLVVFQPKECAKCGSVYCHDCTQNVIKQSGKWKCRACQDTTLVDMHRVVKEVLEKLVFSCPKCEQVKRTYTEIQKHVQDCQGKVDVSQLQKQFGTPMPAGSLNPSLPVSSVGSAQVIPQQALQDLMIYIMEKDSKRFYLYNTKTQAVTSNTVQTAANFPHNFQAIQVGIQNTRIYIVGGGDFNQLPETMFQMNQIVPIAGQAGQYKLESRAKMQYARHGHSCCSIGENHIVVTGSRKDIDSACRQTEIYSAITNTWTTLALTNTGRHYHSSCSFQSRAVYVFCGISNESKKYLNTIERLDLDPTNMQVTLTKRWVQLQVNGAALLNARQGCGVCEVTTNQGRQEILIVGGFHGSFSNETFFLEPQSNTLRKAYSELKDNIFPFQVPTIADPASRSVVTVDWQTYKLYEFKNDQWQFKKKLKQ</sequence>
<dbReference type="PANTHER" id="PTHR46344">
    <property type="entry name" value="OS02G0202900 PROTEIN"/>
    <property type="match status" value="1"/>
</dbReference>
<evidence type="ECO:0000256" key="1">
    <source>
        <dbReference type="ARBA" id="ARBA00022441"/>
    </source>
</evidence>
<evidence type="ECO:0000256" key="2">
    <source>
        <dbReference type="ARBA" id="ARBA00022737"/>
    </source>
</evidence>
<keyword evidence="2" id="KW-0677">Repeat</keyword>
<dbReference type="InterPro" id="IPR015915">
    <property type="entry name" value="Kelch-typ_b-propeller"/>
</dbReference>
<dbReference type="PANTHER" id="PTHR46344:SF27">
    <property type="entry name" value="KELCH REPEAT SUPERFAMILY PROTEIN"/>
    <property type="match status" value="1"/>
</dbReference>
<reference evidence="3" key="1">
    <citation type="submission" date="2019-06" db="EMBL/GenBank/DDBJ databases">
        <authorList>
            <person name="Zheng W."/>
        </authorList>
    </citation>
    <scope>NUCLEOTIDE SEQUENCE</scope>
    <source>
        <strain evidence="3">QDHG01</strain>
    </source>
</reference>
<protein>
    <recommendedName>
        <fullName evidence="5">RING-type domain-containing protein</fullName>
    </recommendedName>
</protein>
<evidence type="ECO:0000313" key="4">
    <source>
        <dbReference type="Proteomes" id="UP000785679"/>
    </source>
</evidence>
<evidence type="ECO:0000313" key="3">
    <source>
        <dbReference type="EMBL" id="TNV80416.1"/>
    </source>
</evidence>
<accession>A0A8J8NRU6</accession>
<dbReference type="Proteomes" id="UP000785679">
    <property type="component" value="Unassembled WGS sequence"/>
</dbReference>
<keyword evidence="4" id="KW-1185">Reference proteome</keyword>
<dbReference type="AlphaFoldDB" id="A0A8J8NRU6"/>
<dbReference type="OrthoDB" id="283842at2759"/>
<gene>
    <name evidence="3" type="ORF">FGO68_gene5967</name>
</gene>
<proteinExistence type="predicted"/>
<dbReference type="EMBL" id="RRYP01007537">
    <property type="protein sequence ID" value="TNV80416.1"/>
    <property type="molecule type" value="Genomic_DNA"/>
</dbReference>
<dbReference type="Gene3D" id="2.120.10.80">
    <property type="entry name" value="Kelch-type beta propeller"/>
    <property type="match status" value="1"/>
</dbReference>